<gene>
    <name evidence="3" type="ORF">M972_111804</name>
</gene>
<proteinExistence type="predicted"/>
<feature type="transmembrane region" description="Helical" evidence="2">
    <location>
        <begin position="7"/>
        <end position="24"/>
    </location>
</feature>
<evidence type="ECO:0000256" key="1">
    <source>
        <dbReference type="SAM" id="MobiDB-lite"/>
    </source>
</evidence>
<comment type="caution">
    <text evidence="3">The sequence shown here is derived from an EMBL/GenBank/DDBJ whole genome shotgun (WGS) entry which is preliminary data.</text>
</comment>
<dbReference type="GeneID" id="35803191"/>
<dbReference type="EMBL" id="PDBW01000001">
    <property type="protein sequence ID" value="PFH03008.1"/>
    <property type="molecule type" value="Genomic_DNA"/>
</dbReference>
<reference evidence="3 4" key="1">
    <citation type="submission" date="2017-09" db="EMBL/GenBank/DDBJ databases">
        <title>Evaluation of Pacific Biosciences Sequencing Technology to Finishing C. thermocellum Genome Sequences.</title>
        <authorList>
            <person name="Brown S."/>
        </authorList>
    </citation>
    <scope>NUCLEOTIDE SEQUENCE [LARGE SCALE GENOMIC DNA]</scope>
    <source>
        <strain evidence="3 4">AD2</strain>
    </source>
</reference>
<feature type="compositionally biased region" description="Polar residues" evidence="1">
    <location>
        <begin position="70"/>
        <end position="79"/>
    </location>
</feature>
<dbReference type="AlphaFoldDB" id="A0AB36TGX5"/>
<keyword evidence="2" id="KW-0812">Transmembrane</keyword>
<feature type="transmembrane region" description="Helical" evidence="2">
    <location>
        <begin position="30"/>
        <end position="51"/>
    </location>
</feature>
<feature type="region of interest" description="Disordered" evidence="1">
    <location>
        <begin position="70"/>
        <end position="105"/>
    </location>
</feature>
<accession>A0AB36TGX5</accession>
<dbReference type="Proteomes" id="UP000223596">
    <property type="component" value="Unassembled WGS sequence"/>
</dbReference>
<evidence type="ECO:0000256" key="2">
    <source>
        <dbReference type="SAM" id="Phobius"/>
    </source>
</evidence>
<evidence type="ECO:0000313" key="3">
    <source>
        <dbReference type="EMBL" id="PFH03008.1"/>
    </source>
</evidence>
<keyword evidence="2" id="KW-1133">Transmembrane helix</keyword>
<organism evidence="3 4">
    <name type="scientific">Acetivibrio thermocellus AD2</name>
    <dbReference type="NCBI Taxonomy" id="1138384"/>
    <lineage>
        <taxon>Bacteria</taxon>
        <taxon>Bacillati</taxon>
        <taxon>Bacillota</taxon>
        <taxon>Clostridia</taxon>
        <taxon>Eubacteriales</taxon>
        <taxon>Oscillospiraceae</taxon>
        <taxon>Acetivibrio</taxon>
    </lineage>
</organism>
<protein>
    <submittedName>
        <fullName evidence="3">Uncharacterized protein</fullName>
    </submittedName>
</protein>
<sequence>MDYMRKMPFIMGASAAIVIGIISYNNGYDLKAICVRMTAGMILFFAAGVLLRKVINSIYEEVKEKSELQIHNTNESQNTGKKEHEKNHGIDYRVGDETPNLKNNEKIEDNVLYDEEFRPLEASRVTVKDDKQ</sequence>
<evidence type="ECO:0000313" key="4">
    <source>
        <dbReference type="Proteomes" id="UP000223596"/>
    </source>
</evidence>
<feature type="compositionally biased region" description="Basic and acidic residues" evidence="1">
    <location>
        <begin position="80"/>
        <end position="96"/>
    </location>
</feature>
<name>A0AB36TGX5_ACETH</name>
<dbReference type="RefSeq" id="WP_003517992.1">
    <property type="nucleotide sequence ID" value="NZ_CP013828.1"/>
</dbReference>
<keyword evidence="2" id="KW-0472">Membrane</keyword>